<dbReference type="PANTHER" id="PTHR10057">
    <property type="entry name" value="PERIPHERAL-TYPE BENZODIAZEPINE RECEPTOR"/>
    <property type="match status" value="1"/>
</dbReference>
<organism evidence="7 8">
    <name type="scientific">Methanofollis tationis</name>
    <dbReference type="NCBI Taxonomy" id="81417"/>
    <lineage>
        <taxon>Archaea</taxon>
        <taxon>Methanobacteriati</taxon>
        <taxon>Methanobacteriota</taxon>
        <taxon>Stenosarchaea group</taxon>
        <taxon>Methanomicrobia</taxon>
        <taxon>Methanomicrobiales</taxon>
        <taxon>Methanomicrobiaceae</taxon>
        <taxon>Methanofollis</taxon>
    </lineage>
</organism>
<dbReference type="CDD" id="cd15904">
    <property type="entry name" value="TSPO_MBR"/>
    <property type="match status" value="1"/>
</dbReference>
<dbReference type="GO" id="GO:0033013">
    <property type="term" value="P:tetrapyrrole metabolic process"/>
    <property type="evidence" value="ECO:0007669"/>
    <property type="project" value="UniProtKB-ARBA"/>
</dbReference>
<evidence type="ECO:0000256" key="4">
    <source>
        <dbReference type="ARBA" id="ARBA00022989"/>
    </source>
</evidence>
<dbReference type="OrthoDB" id="212929at2157"/>
<dbReference type="PANTHER" id="PTHR10057:SF0">
    <property type="entry name" value="TRANSLOCATOR PROTEIN"/>
    <property type="match status" value="1"/>
</dbReference>
<feature type="transmembrane region" description="Helical" evidence="6">
    <location>
        <begin position="137"/>
        <end position="158"/>
    </location>
</feature>
<evidence type="ECO:0000313" key="7">
    <source>
        <dbReference type="EMBL" id="NVO67605.1"/>
    </source>
</evidence>
<evidence type="ECO:0000256" key="5">
    <source>
        <dbReference type="ARBA" id="ARBA00023136"/>
    </source>
</evidence>
<dbReference type="EMBL" id="JABXWR010000001">
    <property type="protein sequence ID" value="NVO67605.1"/>
    <property type="molecule type" value="Genomic_DNA"/>
</dbReference>
<dbReference type="Pfam" id="PF03073">
    <property type="entry name" value="TspO_MBR"/>
    <property type="match status" value="1"/>
</dbReference>
<feature type="transmembrane region" description="Helical" evidence="6">
    <location>
        <begin position="51"/>
        <end position="71"/>
    </location>
</feature>
<feature type="transmembrane region" description="Helical" evidence="6">
    <location>
        <begin position="109"/>
        <end position="130"/>
    </location>
</feature>
<feature type="transmembrane region" description="Helical" evidence="6">
    <location>
        <begin position="12"/>
        <end position="31"/>
    </location>
</feature>
<dbReference type="GO" id="GO:0016020">
    <property type="term" value="C:membrane"/>
    <property type="evidence" value="ECO:0007669"/>
    <property type="project" value="UniProtKB-SubCell"/>
</dbReference>
<evidence type="ECO:0000256" key="2">
    <source>
        <dbReference type="ARBA" id="ARBA00007524"/>
    </source>
</evidence>
<gene>
    <name evidence="7" type="ORF">HWN36_09865</name>
</gene>
<dbReference type="Proteomes" id="UP000570823">
    <property type="component" value="Unassembled WGS sequence"/>
</dbReference>
<dbReference type="AlphaFoldDB" id="A0A7K4HQQ2"/>
<comment type="subcellular location">
    <subcellularLocation>
        <location evidence="1">Membrane</location>
        <topology evidence="1">Multi-pass membrane protein</topology>
    </subcellularLocation>
</comment>
<keyword evidence="3 6" id="KW-0812">Transmembrane</keyword>
<dbReference type="PIRSF" id="PIRSF005859">
    <property type="entry name" value="PBR"/>
    <property type="match status" value="1"/>
</dbReference>
<comment type="caution">
    <text evidence="7">The sequence shown here is derived from an EMBL/GenBank/DDBJ whole genome shotgun (WGS) entry which is preliminary data.</text>
</comment>
<sequence length="162" mass="17955">MDSSRYQNAVRLVAAIILTNMAGIIGSLFTAPNIPGWYAGLVKPPLTPPSWVFAPVWTALFVLMGVSLFLLWREGTDRPPVRAALAVFGLQLVLNLLWSALFFGLQSPLLGLIEILVLWLAIVATIILAYRVSRPAAYLLVPYLVWVSFATYLTWAIWTLNP</sequence>
<comment type="similarity">
    <text evidence="2">Belongs to the TspO/BZRP family.</text>
</comment>
<evidence type="ECO:0000256" key="6">
    <source>
        <dbReference type="SAM" id="Phobius"/>
    </source>
</evidence>
<dbReference type="Gene3D" id="1.20.1260.100">
    <property type="entry name" value="TspO/MBR protein"/>
    <property type="match status" value="1"/>
</dbReference>
<keyword evidence="8" id="KW-1185">Reference proteome</keyword>
<reference evidence="7 8" key="1">
    <citation type="submission" date="2020-06" db="EMBL/GenBank/DDBJ databases">
        <title>Methanofollis fontis sp. nov., a methanogen isolated from marine sediments near a cold seep at Four-Way Closure Ridge offshore southwestern Taiwan.</title>
        <authorList>
            <person name="Chen S.-C."/>
            <person name="Teng N.-H."/>
            <person name="Lin Y.-S."/>
            <person name="Lai M.-C."/>
            <person name="Chen H.-H."/>
            <person name="Wang C.-C."/>
        </authorList>
    </citation>
    <scope>NUCLEOTIDE SEQUENCE [LARGE SCALE GENOMIC DNA]</scope>
    <source>
        <strain evidence="7 8">DSM 2702</strain>
    </source>
</reference>
<name>A0A7K4HQQ2_9EURY</name>
<dbReference type="FunFam" id="1.20.1260.100:FF:000001">
    <property type="entry name" value="translocator protein 2"/>
    <property type="match status" value="1"/>
</dbReference>
<dbReference type="InterPro" id="IPR004307">
    <property type="entry name" value="TspO_MBR"/>
</dbReference>
<keyword evidence="5 6" id="KW-0472">Membrane</keyword>
<proteinExistence type="inferred from homology"/>
<evidence type="ECO:0000256" key="1">
    <source>
        <dbReference type="ARBA" id="ARBA00004141"/>
    </source>
</evidence>
<feature type="transmembrane region" description="Helical" evidence="6">
    <location>
        <begin position="83"/>
        <end position="103"/>
    </location>
</feature>
<protein>
    <submittedName>
        <fullName evidence="7">Tryptophan-rich sensory protein</fullName>
    </submittedName>
</protein>
<dbReference type="InterPro" id="IPR038330">
    <property type="entry name" value="TspO/MBR-related_sf"/>
</dbReference>
<dbReference type="RefSeq" id="WP_176789177.1">
    <property type="nucleotide sequence ID" value="NZ_JABXWR010000001.1"/>
</dbReference>
<accession>A0A7K4HQQ2</accession>
<evidence type="ECO:0000313" key="8">
    <source>
        <dbReference type="Proteomes" id="UP000570823"/>
    </source>
</evidence>
<keyword evidence="4 6" id="KW-1133">Transmembrane helix</keyword>
<evidence type="ECO:0000256" key="3">
    <source>
        <dbReference type="ARBA" id="ARBA00022692"/>
    </source>
</evidence>